<dbReference type="PANTHER" id="PTHR12526:SF640">
    <property type="entry name" value="COLANIC ACID BIOSYNTHESIS GLYCOSYLTRANSFERASE WCAL-RELATED"/>
    <property type="match status" value="1"/>
</dbReference>
<dbReference type="Pfam" id="PF13439">
    <property type="entry name" value="Glyco_transf_4"/>
    <property type="match status" value="1"/>
</dbReference>
<evidence type="ECO:0000256" key="2">
    <source>
        <dbReference type="ARBA" id="ARBA00022676"/>
    </source>
</evidence>
<dbReference type="InterPro" id="IPR028098">
    <property type="entry name" value="Glyco_trans_4-like_N"/>
</dbReference>
<dbReference type="PANTHER" id="PTHR12526">
    <property type="entry name" value="GLYCOSYLTRANSFERASE"/>
    <property type="match status" value="1"/>
</dbReference>
<name>A0A7Y9J268_9ACTN</name>
<evidence type="ECO:0000256" key="1">
    <source>
        <dbReference type="ARBA" id="ARBA00009481"/>
    </source>
</evidence>
<gene>
    <name evidence="6" type="ORF">BJ968_003441</name>
</gene>
<dbReference type="Gene3D" id="3.40.50.2000">
    <property type="entry name" value="Glycogen Phosphorylase B"/>
    <property type="match status" value="2"/>
</dbReference>
<dbReference type="InterPro" id="IPR001296">
    <property type="entry name" value="Glyco_trans_1"/>
</dbReference>
<dbReference type="AlphaFoldDB" id="A0A7Y9J268"/>
<evidence type="ECO:0000256" key="3">
    <source>
        <dbReference type="ARBA" id="ARBA00022679"/>
    </source>
</evidence>
<evidence type="ECO:0000313" key="7">
    <source>
        <dbReference type="Proteomes" id="UP000521922"/>
    </source>
</evidence>
<evidence type="ECO:0000259" key="4">
    <source>
        <dbReference type="Pfam" id="PF00534"/>
    </source>
</evidence>
<dbReference type="SUPFAM" id="SSF53756">
    <property type="entry name" value="UDP-Glycosyltransferase/glycogen phosphorylase"/>
    <property type="match status" value="1"/>
</dbReference>
<accession>A0A7Y9J268</accession>
<dbReference type="Pfam" id="PF00534">
    <property type="entry name" value="Glycos_transf_1"/>
    <property type="match status" value="1"/>
</dbReference>
<dbReference type="RefSeq" id="WP_179753956.1">
    <property type="nucleotide sequence ID" value="NZ_BAAAGN010000003.1"/>
</dbReference>
<reference evidence="6 7" key="1">
    <citation type="submission" date="2020-07" db="EMBL/GenBank/DDBJ databases">
        <title>Sequencing the genomes of 1000 actinobacteria strains.</title>
        <authorList>
            <person name="Klenk H.-P."/>
        </authorList>
    </citation>
    <scope>NUCLEOTIDE SEQUENCE [LARGE SCALE GENOMIC DNA]</scope>
    <source>
        <strain evidence="6 7">DSM 7487</strain>
    </source>
</reference>
<organism evidence="6 7">
    <name type="scientific">Kineococcus aurantiacus</name>
    <dbReference type="NCBI Taxonomy" id="37633"/>
    <lineage>
        <taxon>Bacteria</taxon>
        <taxon>Bacillati</taxon>
        <taxon>Actinomycetota</taxon>
        <taxon>Actinomycetes</taxon>
        <taxon>Kineosporiales</taxon>
        <taxon>Kineosporiaceae</taxon>
        <taxon>Kineococcus</taxon>
    </lineage>
</organism>
<dbReference type="EMBL" id="JACCBB010000001">
    <property type="protein sequence ID" value="NYD23901.1"/>
    <property type="molecule type" value="Genomic_DNA"/>
</dbReference>
<dbReference type="CDD" id="cd03801">
    <property type="entry name" value="GT4_PimA-like"/>
    <property type="match status" value="1"/>
</dbReference>
<feature type="domain" description="Glycosyltransferase subfamily 4-like N-terminal" evidence="5">
    <location>
        <begin position="35"/>
        <end position="193"/>
    </location>
</feature>
<comment type="similarity">
    <text evidence="1">Belongs to the glycosyltransferase group 1 family. Glycosyltransferase 4 subfamily.</text>
</comment>
<keyword evidence="2" id="KW-0328">Glycosyltransferase</keyword>
<keyword evidence="3 6" id="KW-0808">Transferase</keyword>
<dbReference type="GO" id="GO:0016757">
    <property type="term" value="F:glycosyltransferase activity"/>
    <property type="evidence" value="ECO:0007669"/>
    <property type="project" value="UniProtKB-KW"/>
</dbReference>
<dbReference type="Proteomes" id="UP000521922">
    <property type="component" value="Unassembled WGS sequence"/>
</dbReference>
<sequence length="478" mass="51839">MTVETRTPAEEALFPLQGRRVLLLNWRDRTHPLAGGAEVYTWNTGERLVAGGSDVTLFTARHEGSARTDVDRGMRVVRGGGTFGVYLAAAWFLLRHRREFDAVVDFQNGIPFFAPLFAGRRRAVVLVVHHVHTEQFALHFSWPFSRIGQFLEGPASRRVYGARPVVAVSPSTRRDVRRRLRLRGPIHVVPNGTAHAPAVPAGTRSATPHVVVVSRLVSHKRFDLLLEAVPELLAAHPDLRVDIAGDGPERAALQARSRELGLEDVVTFHGFVSAAEREALLAAGWVTAAPSQAEGWGLTVIEANAAGVPAVAYDVPGLRDSVVPGRTGWIIPTGSSLAAGLDTALRDLADPRAAAAMADRCREWAGSFSWETSAERLAGVVAGEVDARRARSRRESSDLSVLVEADLRGFGGDREALLTRLPQVLRRSDEWVVKDGTLHVLLHGCDQAVASEVMDRLGLALCSRMRLATSADLLTGAR</sequence>
<protein>
    <submittedName>
        <fullName evidence="6">Glycosyltransferase involved in cell wall biosynthesis</fullName>
    </submittedName>
</protein>
<feature type="domain" description="Glycosyl transferase family 1" evidence="4">
    <location>
        <begin position="207"/>
        <end position="348"/>
    </location>
</feature>
<proteinExistence type="inferred from homology"/>
<evidence type="ECO:0000259" key="5">
    <source>
        <dbReference type="Pfam" id="PF13439"/>
    </source>
</evidence>
<keyword evidence="7" id="KW-1185">Reference proteome</keyword>
<comment type="caution">
    <text evidence="6">The sequence shown here is derived from an EMBL/GenBank/DDBJ whole genome shotgun (WGS) entry which is preliminary data.</text>
</comment>
<evidence type="ECO:0000313" key="6">
    <source>
        <dbReference type="EMBL" id="NYD23901.1"/>
    </source>
</evidence>